<reference evidence="3" key="1">
    <citation type="journal article" date="2019" name="Int. J. Syst. Evol. Microbiol.">
        <title>The Global Catalogue of Microorganisms (GCM) 10K type strain sequencing project: providing services to taxonomists for standard genome sequencing and annotation.</title>
        <authorList>
            <consortium name="The Broad Institute Genomics Platform"/>
            <consortium name="The Broad Institute Genome Sequencing Center for Infectious Disease"/>
            <person name="Wu L."/>
            <person name="Ma J."/>
        </authorList>
    </citation>
    <scope>NUCLEOTIDE SEQUENCE [LARGE SCALE GENOMIC DNA]</scope>
    <source>
        <strain evidence="3">JCM 13023</strain>
    </source>
</reference>
<protein>
    <recommendedName>
        <fullName evidence="4">TetR family transcriptional regulator</fullName>
    </recommendedName>
</protein>
<name>A0ABP4GSF0_9PSEU</name>
<organism evidence="2 3">
    <name type="scientific">Prauserella halophila</name>
    <dbReference type="NCBI Taxonomy" id="185641"/>
    <lineage>
        <taxon>Bacteria</taxon>
        <taxon>Bacillati</taxon>
        <taxon>Actinomycetota</taxon>
        <taxon>Actinomycetes</taxon>
        <taxon>Pseudonocardiales</taxon>
        <taxon>Pseudonocardiaceae</taxon>
        <taxon>Prauserella</taxon>
    </lineage>
</organism>
<evidence type="ECO:0008006" key="4">
    <source>
        <dbReference type="Google" id="ProtNLM"/>
    </source>
</evidence>
<dbReference type="EMBL" id="BAAALN010000005">
    <property type="protein sequence ID" value="GAA1236579.1"/>
    <property type="molecule type" value="Genomic_DNA"/>
</dbReference>
<evidence type="ECO:0000313" key="2">
    <source>
        <dbReference type="EMBL" id="GAA1236579.1"/>
    </source>
</evidence>
<accession>A0ABP4GSF0</accession>
<dbReference type="Proteomes" id="UP001500653">
    <property type="component" value="Unassembled WGS sequence"/>
</dbReference>
<feature type="region of interest" description="Disordered" evidence="1">
    <location>
        <begin position="179"/>
        <end position="246"/>
    </location>
</feature>
<keyword evidence="3" id="KW-1185">Reference proteome</keyword>
<dbReference type="Gene3D" id="1.10.357.10">
    <property type="entry name" value="Tetracycline Repressor, domain 2"/>
    <property type="match status" value="1"/>
</dbReference>
<gene>
    <name evidence="2" type="ORF">GCM10009676_21040</name>
</gene>
<dbReference type="SUPFAM" id="SSF48498">
    <property type="entry name" value="Tetracyclin repressor-like, C-terminal domain"/>
    <property type="match status" value="1"/>
</dbReference>
<proteinExistence type="predicted"/>
<dbReference type="SUPFAM" id="SSF46689">
    <property type="entry name" value="Homeodomain-like"/>
    <property type="match status" value="1"/>
</dbReference>
<sequence length="246" mass="25555">MLIEVEELFLADGFLGYTLDDLAGRLRCSKSTLYALASSKEQLAVTVVTHFFRGAAERIEARVAGAADAKAKIQTYLAGVAEELGRASETFIADVDTFEPTRATYEFNSHAAAGRIRAFISEGVADGLFRDVHGPLVAEFVELLIEQIQSGTVRARSGYSDADAFAALSDLLLGGLQRDGRYAGDGEPGEPGEPGGTTAATRAGNVLAGAVAGDASAAGHDADPVTVTDDAVAAEADSATTKGVRR</sequence>
<dbReference type="Gene3D" id="1.10.10.60">
    <property type="entry name" value="Homeodomain-like"/>
    <property type="match status" value="1"/>
</dbReference>
<feature type="compositionally biased region" description="Low complexity" evidence="1">
    <location>
        <begin position="208"/>
        <end position="246"/>
    </location>
</feature>
<dbReference type="InterPro" id="IPR009057">
    <property type="entry name" value="Homeodomain-like_sf"/>
</dbReference>
<dbReference type="InterPro" id="IPR036271">
    <property type="entry name" value="Tet_transcr_reg_TetR-rel_C_sf"/>
</dbReference>
<evidence type="ECO:0000256" key="1">
    <source>
        <dbReference type="SAM" id="MobiDB-lite"/>
    </source>
</evidence>
<comment type="caution">
    <text evidence="2">The sequence shown here is derived from an EMBL/GenBank/DDBJ whole genome shotgun (WGS) entry which is preliminary data.</text>
</comment>
<evidence type="ECO:0000313" key="3">
    <source>
        <dbReference type="Proteomes" id="UP001500653"/>
    </source>
</evidence>